<protein>
    <submittedName>
        <fullName evidence="2">Aminomethyl transferase family protein</fullName>
    </submittedName>
</protein>
<dbReference type="EMBL" id="SKBU01000037">
    <property type="protein sequence ID" value="TCJ13871.1"/>
    <property type="molecule type" value="Genomic_DNA"/>
</dbReference>
<dbReference type="InterPro" id="IPR006222">
    <property type="entry name" value="GCVT_N"/>
</dbReference>
<dbReference type="Proteomes" id="UP000295244">
    <property type="component" value="Unassembled WGS sequence"/>
</dbReference>
<evidence type="ECO:0000259" key="1">
    <source>
        <dbReference type="Pfam" id="PF01571"/>
    </source>
</evidence>
<dbReference type="SUPFAM" id="SSF101790">
    <property type="entry name" value="Aminomethyltransferase beta-barrel domain"/>
    <property type="match status" value="1"/>
</dbReference>
<dbReference type="RefSeq" id="WP_132692753.1">
    <property type="nucleotide sequence ID" value="NZ_SKBU01000037.1"/>
</dbReference>
<keyword evidence="3" id="KW-1185">Reference proteome</keyword>
<reference evidence="2 3" key="1">
    <citation type="submission" date="2019-03" db="EMBL/GenBank/DDBJ databases">
        <title>Whole genome sequence of a novel Rubrobacter taiwanensis strain, isolated from Yellowstone National Park.</title>
        <authorList>
            <person name="Freed S."/>
            <person name="Ramaley R.F."/>
            <person name="Kyndt J.A."/>
        </authorList>
    </citation>
    <scope>NUCLEOTIDE SEQUENCE [LARGE SCALE GENOMIC DNA]</scope>
    <source>
        <strain evidence="2 3">Yellowstone</strain>
    </source>
</reference>
<organism evidence="2 3">
    <name type="scientific">Rubrobacter taiwanensis</name>
    <dbReference type="NCBI Taxonomy" id="185139"/>
    <lineage>
        <taxon>Bacteria</taxon>
        <taxon>Bacillati</taxon>
        <taxon>Actinomycetota</taxon>
        <taxon>Rubrobacteria</taxon>
        <taxon>Rubrobacterales</taxon>
        <taxon>Rubrobacteraceae</taxon>
        <taxon>Rubrobacter</taxon>
    </lineage>
</organism>
<evidence type="ECO:0000313" key="2">
    <source>
        <dbReference type="EMBL" id="TCJ13871.1"/>
    </source>
</evidence>
<comment type="caution">
    <text evidence="2">The sequence shown here is derived from an EMBL/GenBank/DDBJ whole genome shotgun (WGS) entry which is preliminary data.</text>
</comment>
<dbReference type="InterPro" id="IPR029043">
    <property type="entry name" value="GcvT/YgfZ_C"/>
</dbReference>
<sequence length="458" mass="51204">MRRERKSLEDLLGEVSGPVEILYNSQTGPRVFPGVPAEFSNWREEQRGWRESCVLLDQSHHMTDLYIEGPDALRLLSELGVNSFEGFTPDKAKQFVACNHEGYVIGDMILYYLDENRLDLVGRPAVPNWVQYWAETGGYDVTFERDENSAVRKGPPKVYRYQVQGPRALSLMREVVEGDLPEVKFFNTAGVVIGGCGVRALRHGMAGQAGYELSGPWEDAEAVREAILEAGEKFGLKQAGSLAYQTATSESGWIPCPLPAVYTGEKMKPYREWLPADGYEATASLGGSFYSEDITDYYLTPYDLGYGHMVKFDHDFVGREALEEMSGNPGRKKVTLVWDGEDVARVFGTLFEREALPAKYINMPSAWYAVHQYDRVLSGGESVGISTYCGYSYNERAMLSLAMVEEEVAEPGTEVVLLWGEEPNSSKPQVEEHRQVEIRATVAPAPLVEFARTAYRSS</sequence>
<dbReference type="OrthoDB" id="2055370at2"/>
<gene>
    <name evidence="2" type="ORF">E0L93_14265</name>
</gene>
<accession>A0A4R1BA91</accession>
<feature type="domain" description="GCVT N-terminal" evidence="1">
    <location>
        <begin position="29"/>
        <end position="254"/>
    </location>
</feature>
<dbReference type="AlphaFoldDB" id="A0A4R1BA91"/>
<keyword evidence="2" id="KW-0808">Transferase</keyword>
<dbReference type="SUPFAM" id="SSF103025">
    <property type="entry name" value="Folate-binding domain"/>
    <property type="match status" value="1"/>
</dbReference>
<evidence type="ECO:0000313" key="3">
    <source>
        <dbReference type="Proteomes" id="UP000295244"/>
    </source>
</evidence>
<dbReference type="PANTHER" id="PTHR43757">
    <property type="entry name" value="AMINOMETHYLTRANSFERASE"/>
    <property type="match status" value="1"/>
</dbReference>
<dbReference type="Gene3D" id="3.30.1360.120">
    <property type="entry name" value="Probable tRNA modification gtpase trme, domain 1"/>
    <property type="match status" value="1"/>
</dbReference>
<dbReference type="InterPro" id="IPR028896">
    <property type="entry name" value="GcvT/YgfZ/DmdA"/>
</dbReference>
<dbReference type="GO" id="GO:0016740">
    <property type="term" value="F:transferase activity"/>
    <property type="evidence" value="ECO:0007669"/>
    <property type="project" value="UniProtKB-KW"/>
</dbReference>
<dbReference type="Pfam" id="PF01571">
    <property type="entry name" value="GCV_T"/>
    <property type="match status" value="1"/>
</dbReference>
<name>A0A4R1BA91_9ACTN</name>
<dbReference type="InterPro" id="IPR027266">
    <property type="entry name" value="TrmE/GcvT-like"/>
</dbReference>
<dbReference type="PANTHER" id="PTHR43757:SF2">
    <property type="entry name" value="AMINOMETHYLTRANSFERASE, MITOCHONDRIAL"/>
    <property type="match status" value="1"/>
</dbReference>
<proteinExistence type="predicted"/>